<organism evidence="1 2">
    <name type="scientific">Brevibacterium yomogidense</name>
    <dbReference type="NCBI Taxonomy" id="946573"/>
    <lineage>
        <taxon>Bacteria</taxon>
        <taxon>Bacillati</taxon>
        <taxon>Actinomycetota</taxon>
        <taxon>Actinomycetes</taxon>
        <taxon>Micrococcales</taxon>
        <taxon>Brevibacteriaceae</taxon>
        <taxon>Brevibacterium</taxon>
    </lineage>
</organism>
<dbReference type="Proteomes" id="UP000196581">
    <property type="component" value="Unassembled WGS sequence"/>
</dbReference>
<evidence type="ECO:0000313" key="2">
    <source>
        <dbReference type="Proteomes" id="UP000196581"/>
    </source>
</evidence>
<reference evidence="2" key="1">
    <citation type="submission" date="2017-02" db="EMBL/GenBank/DDBJ databases">
        <authorList>
            <person name="Dridi B."/>
        </authorList>
    </citation>
    <scope>NUCLEOTIDE SEQUENCE [LARGE SCALE GENOMIC DNA]</scope>
    <source>
        <strain evidence="2">B Co 03.10</strain>
    </source>
</reference>
<keyword evidence="2" id="KW-1185">Reference proteome</keyword>
<dbReference type="EMBL" id="FWFF01000004">
    <property type="protein sequence ID" value="SLM94011.1"/>
    <property type="molecule type" value="Genomic_DNA"/>
</dbReference>
<evidence type="ECO:0000313" key="1">
    <source>
        <dbReference type="EMBL" id="SLM94011.1"/>
    </source>
</evidence>
<protein>
    <submittedName>
        <fullName evidence="1">Putative membrane protein</fullName>
    </submittedName>
</protein>
<proteinExistence type="predicted"/>
<sequence length="128" mass="13251">MVSALLTLVFAAVLQIGLAMHVRNTVVDSAIAGARIAAAADRTTDDGAKHTAQLISTALSSSYAEDVHVTTSPAGPHTLVTVTVRTPVPVAGLVGPGDMWELQGRALVEDPDLDDRDLDGLDLEGPDL</sequence>
<dbReference type="AlphaFoldDB" id="A0A1X6X4W7"/>
<gene>
    <name evidence="1" type="ORF">FM105_03940</name>
</gene>
<accession>A0A1X6X4W7</accession>
<name>A0A1X6X4W7_9MICO</name>